<gene>
    <name evidence="7" type="ORF">M422DRAFT_37908</name>
</gene>
<evidence type="ECO:0000256" key="3">
    <source>
        <dbReference type="ARBA" id="ARBA00022989"/>
    </source>
</evidence>
<dbReference type="PANTHER" id="PTHR36460">
    <property type="entry name" value="UPF0132 DOMAIN PROTEIN (AFU_ORTHOLOGUE AFUA_3G10255)"/>
    <property type="match status" value="1"/>
</dbReference>
<dbReference type="EMBL" id="KN837344">
    <property type="protein sequence ID" value="KIJ27171.1"/>
    <property type="molecule type" value="Genomic_DNA"/>
</dbReference>
<feature type="transmembrane region" description="Helical" evidence="6">
    <location>
        <begin position="152"/>
        <end position="170"/>
    </location>
</feature>
<keyword evidence="4 6" id="KW-0472">Membrane</keyword>
<keyword evidence="8" id="KW-1185">Reference proteome</keyword>
<evidence type="ECO:0000256" key="2">
    <source>
        <dbReference type="ARBA" id="ARBA00022692"/>
    </source>
</evidence>
<dbReference type="PANTHER" id="PTHR36460:SF1">
    <property type="entry name" value="UPF0132 DOMAIN PROTEIN (AFU_ORTHOLOGUE AFUA_3G10255)"/>
    <property type="match status" value="1"/>
</dbReference>
<organism evidence="7 8">
    <name type="scientific">Sphaerobolus stellatus (strain SS14)</name>
    <dbReference type="NCBI Taxonomy" id="990650"/>
    <lineage>
        <taxon>Eukaryota</taxon>
        <taxon>Fungi</taxon>
        <taxon>Dikarya</taxon>
        <taxon>Basidiomycota</taxon>
        <taxon>Agaricomycotina</taxon>
        <taxon>Agaricomycetes</taxon>
        <taxon>Phallomycetidae</taxon>
        <taxon>Geastrales</taxon>
        <taxon>Sphaerobolaceae</taxon>
        <taxon>Sphaerobolus</taxon>
    </lineage>
</organism>
<evidence type="ECO:0000256" key="6">
    <source>
        <dbReference type="SAM" id="Phobius"/>
    </source>
</evidence>
<name>A0A0C9UNW3_SPHS4</name>
<evidence type="ECO:0000313" key="8">
    <source>
        <dbReference type="Proteomes" id="UP000054279"/>
    </source>
</evidence>
<feature type="region of interest" description="Disordered" evidence="5">
    <location>
        <begin position="1"/>
        <end position="37"/>
    </location>
</feature>
<sequence>MSSSKFTTNFAPYTPPPDEPPVSRLPALSTSKPSSFARGKMPWFSSQSSAQANISYQSGGIPTLGDHVSAIGSEEEAAVTPAQIWETRFGWRVDLCSAFVYLGGPITSLFFLILETKNDYIRFHAYQSALLTIPLILLRVLAAFIFPSWMQTFFTLVILVSQFGMAFRAYRDTTQNGLARYELPYIGPLAEKWVSEE</sequence>
<evidence type="ECO:0000256" key="5">
    <source>
        <dbReference type="SAM" id="MobiDB-lite"/>
    </source>
</evidence>
<evidence type="ECO:0000313" key="7">
    <source>
        <dbReference type="EMBL" id="KIJ27171.1"/>
    </source>
</evidence>
<comment type="subcellular location">
    <subcellularLocation>
        <location evidence="1">Membrane</location>
        <topology evidence="1">Multi-pass membrane protein</topology>
    </subcellularLocation>
</comment>
<keyword evidence="2 6" id="KW-0812">Transmembrane</keyword>
<protein>
    <submittedName>
        <fullName evidence="7">Uncharacterized protein</fullName>
    </submittedName>
</protein>
<evidence type="ECO:0000256" key="4">
    <source>
        <dbReference type="ARBA" id="ARBA00023136"/>
    </source>
</evidence>
<dbReference type="AlphaFoldDB" id="A0A0C9UNW3"/>
<feature type="transmembrane region" description="Helical" evidence="6">
    <location>
        <begin position="126"/>
        <end position="146"/>
    </location>
</feature>
<dbReference type="HOGENOM" id="CLU_095018_1_1_1"/>
<dbReference type="Proteomes" id="UP000054279">
    <property type="component" value="Unassembled WGS sequence"/>
</dbReference>
<dbReference type="GO" id="GO:0016020">
    <property type="term" value="C:membrane"/>
    <property type="evidence" value="ECO:0007669"/>
    <property type="project" value="UniProtKB-SubCell"/>
</dbReference>
<proteinExistence type="predicted"/>
<feature type="transmembrane region" description="Helical" evidence="6">
    <location>
        <begin position="98"/>
        <end position="114"/>
    </location>
</feature>
<keyword evidence="3 6" id="KW-1133">Transmembrane helix</keyword>
<feature type="compositionally biased region" description="Polar residues" evidence="5">
    <location>
        <begin position="1"/>
        <end position="11"/>
    </location>
</feature>
<accession>A0A0C9UNW3</accession>
<evidence type="ECO:0000256" key="1">
    <source>
        <dbReference type="ARBA" id="ARBA00004141"/>
    </source>
</evidence>
<reference evidence="7 8" key="1">
    <citation type="submission" date="2014-06" db="EMBL/GenBank/DDBJ databases">
        <title>Evolutionary Origins and Diversification of the Mycorrhizal Mutualists.</title>
        <authorList>
            <consortium name="DOE Joint Genome Institute"/>
            <consortium name="Mycorrhizal Genomics Consortium"/>
            <person name="Kohler A."/>
            <person name="Kuo A."/>
            <person name="Nagy L.G."/>
            <person name="Floudas D."/>
            <person name="Copeland A."/>
            <person name="Barry K.W."/>
            <person name="Cichocki N."/>
            <person name="Veneault-Fourrey C."/>
            <person name="LaButti K."/>
            <person name="Lindquist E.A."/>
            <person name="Lipzen A."/>
            <person name="Lundell T."/>
            <person name="Morin E."/>
            <person name="Murat C."/>
            <person name="Riley R."/>
            <person name="Ohm R."/>
            <person name="Sun H."/>
            <person name="Tunlid A."/>
            <person name="Henrissat B."/>
            <person name="Grigoriev I.V."/>
            <person name="Hibbett D.S."/>
            <person name="Martin F."/>
        </authorList>
    </citation>
    <scope>NUCLEOTIDE SEQUENCE [LARGE SCALE GENOMIC DNA]</scope>
    <source>
        <strain evidence="7 8">SS14</strain>
    </source>
</reference>
<dbReference type="OrthoDB" id="5546837at2759"/>